<dbReference type="InterPro" id="IPR017923">
    <property type="entry name" value="TFIIS_N"/>
</dbReference>
<proteinExistence type="inferred from homology"/>
<dbReference type="PROSITE" id="PS51133">
    <property type="entry name" value="ZF_TFIIS_2"/>
    <property type="match status" value="1"/>
</dbReference>
<dbReference type="Pfam" id="PF07500">
    <property type="entry name" value="TFIIS_M"/>
    <property type="match status" value="1"/>
</dbReference>
<keyword evidence="5" id="KW-0862">Zinc</keyword>
<evidence type="ECO:0000256" key="8">
    <source>
        <dbReference type="PROSITE-ProRule" id="PRU00472"/>
    </source>
</evidence>
<feature type="compositionally biased region" description="Basic and acidic residues" evidence="10">
    <location>
        <begin position="113"/>
        <end position="126"/>
    </location>
</feature>
<comment type="similarity">
    <text evidence="2">Belongs to the TFS-II family.</text>
</comment>
<dbReference type="AlphaFoldDB" id="A0A9Q0E103"/>
<evidence type="ECO:0000259" key="12">
    <source>
        <dbReference type="PROSITE" id="PS51319"/>
    </source>
</evidence>
<evidence type="ECO:0000256" key="2">
    <source>
        <dbReference type="ARBA" id="ARBA00009647"/>
    </source>
</evidence>
<dbReference type="SMART" id="SM00510">
    <property type="entry name" value="TFS2M"/>
    <property type="match status" value="1"/>
</dbReference>
<feature type="compositionally biased region" description="Basic and acidic residues" evidence="10">
    <location>
        <begin position="415"/>
        <end position="425"/>
    </location>
</feature>
<dbReference type="InterPro" id="IPR037239">
    <property type="entry name" value="OSBP_sf"/>
</dbReference>
<name>A0A9Q0E103_9TELE</name>
<feature type="compositionally biased region" description="Basic and acidic residues" evidence="10">
    <location>
        <begin position="196"/>
        <end position="231"/>
    </location>
</feature>
<dbReference type="PROSITE" id="PS51321">
    <property type="entry name" value="TFIIS_CENTRAL"/>
    <property type="match status" value="1"/>
</dbReference>
<evidence type="ECO:0000256" key="10">
    <source>
        <dbReference type="SAM" id="MobiDB-lite"/>
    </source>
</evidence>
<dbReference type="Pfam" id="PF01096">
    <property type="entry name" value="Zn_ribbon_TFIIS"/>
    <property type="match status" value="1"/>
</dbReference>
<comment type="subcellular location">
    <subcellularLocation>
        <location evidence="1 9">Nucleus</location>
    </subcellularLocation>
</comment>
<dbReference type="SUPFAM" id="SSF47676">
    <property type="entry name" value="Conserved domain common to transcription factors TFIIS, elongin A, CRSP70"/>
    <property type="match status" value="1"/>
</dbReference>
<feature type="region of interest" description="Disordered" evidence="10">
    <location>
        <begin position="1"/>
        <end position="28"/>
    </location>
</feature>
<feature type="domain" description="TFIIS N-terminal" evidence="12">
    <location>
        <begin position="23"/>
        <end position="96"/>
    </location>
</feature>
<dbReference type="GO" id="GO:0008289">
    <property type="term" value="F:lipid binding"/>
    <property type="evidence" value="ECO:0007669"/>
    <property type="project" value="InterPro"/>
</dbReference>
<feature type="region of interest" description="Disordered" evidence="10">
    <location>
        <begin position="96"/>
        <end position="478"/>
    </location>
</feature>
<dbReference type="Pfam" id="PF08711">
    <property type="entry name" value="Med26"/>
    <property type="match status" value="1"/>
</dbReference>
<gene>
    <name evidence="14" type="ORF">NHX12_002132</name>
</gene>
<keyword evidence="15" id="KW-1185">Reference proteome</keyword>
<dbReference type="PANTHER" id="PTHR11477">
    <property type="entry name" value="TRANSCRIPTION FACTOR S-II ZINC FINGER DOMAIN-CONTAINING PROTEIN"/>
    <property type="match status" value="1"/>
</dbReference>
<dbReference type="Gene3D" id="1.20.930.10">
    <property type="entry name" value="Conserved domain common to transcription factors TFIIS, elongin A, CRSP70"/>
    <property type="match status" value="1"/>
</dbReference>
<sequence length="657" mass="73758">MDAATEHKHRLEEKQRSEGKQRAATKTPWKPKYFVKEEGAVDVLKELKNFNMTLKLLQETRIGMSVNAVRKHCSDTEVIALAKFLIKDWKRLLEPAEKPDDKNSNTEVSPSRSETHGSPEREDVGRQQEAFPAEGHSDEHKGEKRDETEDPRERRDETHAARDTRPEKEPDRDRPKETGKADKHATRPSPQSGRADGGEERHAPDLPPEKGERSGREPTPERWTHGSPGERHRPHRRPSQSERRLPEQRPLFERRGVMDSTVLYPMRNPTPPRRVRPVRPPRPAQPPLLPAKHPSVDAKNAKAPRKRKSSLDSSPGPAPPPRPASPVRRPSMEVKKERQVPPDPNAPMAPLPFHLHPPPARKEPPDPNAPLAPLPLHLHPVALAKPPSVDGKKPAVAEITKEPSDSPSLEMPSDPLKKDRKDSTDPKPPPQKKPTLDVKKEKIRRAKADVPQTPTGPASPLSPGFSPGGSLSPRLSTGDTVRDKCIEMLFAALRTDNDFMEFGSNCEQMAKAHIYQEIRATDMKYKNRVRSRISNLKDPKNPGLRRNVLAGYIEMTRIASMSAEEMASDELKQLRNVLTQEAIREHQMAKTGGTTTDLLQCSKCRKKNCSYNQVQTRSADEPMTTFVLCNECGNRWKRDKMASNSPAAITAVNEPEV</sequence>
<evidence type="ECO:0008006" key="16">
    <source>
        <dbReference type="Google" id="ProtNLM"/>
    </source>
</evidence>
<keyword evidence="3" id="KW-0479">Metal-binding</keyword>
<feature type="domain" description="TFIIS central" evidence="13">
    <location>
        <begin position="481"/>
        <end position="594"/>
    </location>
</feature>
<dbReference type="PROSITE" id="PS00466">
    <property type="entry name" value="ZF_TFIIS_1"/>
    <property type="match status" value="1"/>
</dbReference>
<dbReference type="Pfam" id="PF01237">
    <property type="entry name" value="Oxysterol_BP"/>
    <property type="match status" value="1"/>
</dbReference>
<dbReference type="SMART" id="SM00509">
    <property type="entry name" value="TFS2N"/>
    <property type="match status" value="1"/>
</dbReference>
<feature type="compositionally biased region" description="Basic and acidic residues" evidence="10">
    <location>
        <begin position="135"/>
        <end position="185"/>
    </location>
</feature>
<keyword evidence="4 8" id="KW-0863">Zinc-finger</keyword>
<feature type="compositionally biased region" description="Basic and acidic residues" evidence="10">
    <location>
        <begin position="390"/>
        <end position="404"/>
    </location>
</feature>
<dbReference type="SUPFAM" id="SSF57783">
    <property type="entry name" value="Zinc beta-ribbon"/>
    <property type="match status" value="1"/>
</dbReference>
<feature type="domain" description="TFIIS-type" evidence="11">
    <location>
        <begin position="597"/>
        <end position="637"/>
    </location>
</feature>
<feature type="compositionally biased region" description="Pro residues" evidence="10">
    <location>
        <begin position="280"/>
        <end position="289"/>
    </location>
</feature>
<evidence type="ECO:0000256" key="6">
    <source>
        <dbReference type="ARBA" id="ARBA00023242"/>
    </source>
</evidence>
<evidence type="ECO:0000313" key="15">
    <source>
        <dbReference type="Proteomes" id="UP001148018"/>
    </source>
</evidence>
<dbReference type="CDD" id="cd00183">
    <property type="entry name" value="TFIIS_I"/>
    <property type="match status" value="1"/>
</dbReference>
<evidence type="ECO:0000256" key="1">
    <source>
        <dbReference type="ARBA" id="ARBA00004123"/>
    </source>
</evidence>
<dbReference type="Gene3D" id="1.10.472.30">
    <property type="entry name" value="Transcription elongation factor S-II, central domain"/>
    <property type="match status" value="1"/>
</dbReference>
<dbReference type="CDD" id="cd13749">
    <property type="entry name" value="Zn-ribbon_TFIIS"/>
    <property type="match status" value="1"/>
</dbReference>
<feature type="compositionally biased region" description="Low complexity" evidence="10">
    <location>
        <begin position="456"/>
        <end position="478"/>
    </location>
</feature>
<dbReference type="InterPro" id="IPR001222">
    <property type="entry name" value="Znf_TFIIS"/>
</dbReference>
<feature type="compositionally biased region" description="Low complexity" evidence="10">
    <location>
        <begin position="374"/>
        <end position="387"/>
    </location>
</feature>
<evidence type="ECO:0000256" key="3">
    <source>
        <dbReference type="ARBA" id="ARBA00022723"/>
    </source>
</evidence>
<comment type="function">
    <text evidence="7">Necessary for efficient RNA polymerase II transcription elongation past template-encoded arresting sites. The arresting sites in DNA have the property of trapping a certain fraction of elongating RNA polymerases that pass through, resulting in locked ternary complexes. Cleavage of the nascent transcript by S-II allows the resumption of elongation from the new 3'-terminus.</text>
</comment>
<evidence type="ECO:0000313" key="14">
    <source>
        <dbReference type="EMBL" id="KAJ3598627.1"/>
    </source>
</evidence>
<dbReference type="SUPFAM" id="SSF46942">
    <property type="entry name" value="Elongation factor TFIIS domain 2"/>
    <property type="match status" value="1"/>
</dbReference>
<evidence type="ECO:0000259" key="11">
    <source>
        <dbReference type="PROSITE" id="PS51133"/>
    </source>
</evidence>
<comment type="caution">
    <text evidence="14">The sequence shown here is derived from an EMBL/GenBank/DDBJ whole genome shotgun (WGS) entry which is preliminary data.</text>
</comment>
<feature type="compositionally biased region" description="Basic and acidic residues" evidence="10">
    <location>
        <begin position="239"/>
        <end position="257"/>
    </location>
</feature>
<evidence type="ECO:0000256" key="5">
    <source>
        <dbReference type="ARBA" id="ARBA00022833"/>
    </source>
</evidence>
<dbReference type="InterPro" id="IPR003618">
    <property type="entry name" value="TFIIS_cen_dom"/>
</dbReference>
<protein>
    <recommendedName>
        <fullName evidence="16">Transcription elongation factor A protein 3-like</fullName>
    </recommendedName>
</protein>
<keyword evidence="6 9" id="KW-0539">Nucleus</keyword>
<dbReference type="GO" id="GO:0003676">
    <property type="term" value="F:nucleic acid binding"/>
    <property type="evidence" value="ECO:0007669"/>
    <property type="project" value="InterPro"/>
</dbReference>
<dbReference type="GO" id="GO:0008270">
    <property type="term" value="F:zinc ion binding"/>
    <property type="evidence" value="ECO:0007669"/>
    <property type="project" value="UniProtKB-KW"/>
</dbReference>
<dbReference type="EMBL" id="JANIIK010000109">
    <property type="protein sequence ID" value="KAJ3598627.1"/>
    <property type="molecule type" value="Genomic_DNA"/>
</dbReference>
<evidence type="ECO:0000256" key="4">
    <source>
        <dbReference type="ARBA" id="ARBA00022771"/>
    </source>
</evidence>
<dbReference type="InterPro" id="IPR000648">
    <property type="entry name" value="Oxysterol-bd"/>
</dbReference>
<dbReference type="FunFam" id="2.20.25.10:FF:000001">
    <property type="entry name" value="Probable Transcription elongation factor S-II"/>
    <property type="match status" value="1"/>
</dbReference>
<dbReference type="InterPro" id="IPR003617">
    <property type="entry name" value="TFIIS/CRSP70_N_sub"/>
</dbReference>
<dbReference type="OrthoDB" id="44867at2759"/>
<dbReference type="PROSITE" id="PS51319">
    <property type="entry name" value="TFIIS_N"/>
    <property type="match status" value="1"/>
</dbReference>
<dbReference type="InterPro" id="IPR036575">
    <property type="entry name" value="TFIIS_cen_dom_sf"/>
</dbReference>
<reference evidence="14" key="1">
    <citation type="submission" date="2022-07" db="EMBL/GenBank/DDBJ databases">
        <title>Chromosome-level genome of Muraenolepis orangiensis.</title>
        <authorList>
            <person name="Kim J."/>
        </authorList>
    </citation>
    <scope>NUCLEOTIDE SEQUENCE</scope>
    <source>
        <strain evidence="14">KU_S4_2022</strain>
        <tissue evidence="14">Muscle</tissue>
    </source>
</reference>
<feature type="compositionally biased region" description="Basic and acidic residues" evidence="10">
    <location>
        <begin position="1"/>
        <end position="21"/>
    </location>
</feature>
<dbReference type="PANTHER" id="PTHR11477:SF50">
    <property type="entry name" value="TRANSCRIPTION ELONGATION FACTOR A PROTEIN 3 ISOFORM X1"/>
    <property type="match status" value="1"/>
</dbReference>
<dbReference type="SUPFAM" id="SSF144000">
    <property type="entry name" value="Oxysterol-binding protein-like"/>
    <property type="match status" value="1"/>
</dbReference>
<evidence type="ECO:0000256" key="7">
    <source>
        <dbReference type="ARBA" id="ARBA00025408"/>
    </source>
</evidence>
<dbReference type="GO" id="GO:0005634">
    <property type="term" value="C:nucleus"/>
    <property type="evidence" value="ECO:0007669"/>
    <property type="project" value="UniProtKB-SubCell"/>
</dbReference>
<feature type="compositionally biased region" description="Pro residues" evidence="10">
    <location>
        <begin position="341"/>
        <end position="358"/>
    </location>
</feature>
<evidence type="ECO:0000259" key="13">
    <source>
        <dbReference type="PROSITE" id="PS51321"/>
    </source>
</evidence>
<evidence type="ECO:0000256" key="9">
    <source>
        <dbReference type="PROSITE-ProRule" id="PRU00649"/>
    </source>
</evidence>
<dbReference type="GO" id="GO:0006351">
    <property type="term" value="P:DNA-templated transcription"/>
    <property type="evidence" value="ECO:0007669"/>
    <property type="project" value="InterPro"/>
</dbReference>
<feature type="compositionally biased region" description="Basic and acidic residues" evidence="10">
    <location>
        <begin position="330"/>
        <end position="340"/>
    </location>
</feature>
<dbReference type="InterPro" id="IPR035441">
    <property type="entry name" value="TFIIS/LEDGF_dom_sf"/>
</dbReference>
<dbReference type="SMART" id="SM00440">
    <property type="entry name" value="ZnF_C2C2"/>
    <property type="match status" value="1"/>
</dbReference>
<dbReference type="Proteomes" id="UP001148018">
    <property type="component" value="Unassembled WGS sequence"/>
</dbReference>
<accession>A0A9Q0E103</accession>
<organism evidence="14 15">
    <name type="scientific">Muraenolepis orangiensis</name>
    <name type="common">Patagonian moray cod</name>
    <dbReference type="NCBI Taxonomy" id="630683"/>
    <lineage>
        <taxon>Eukaryota</taxon>
        <taxon>Metazoa</taxon>
        <taxon>Chordata</taxon>
        <taxon>Craniata</taxon>
        <taxon>Vertebrata</taxon>
        <taxon>Euteleostomi</taxon>
        <taxon>Actinopterygii</taxon>
        <taxon>Neopterygii</taxon>
        <taxon>Teleostei</taxon>
        <taxon>Neoteleostei</taxon>
        <taxon>Acanthomorphata</taxon>
        <taxon>Zeiogadaria</taxon>
        <taxon>Gadariae</taxon>
        <taxon>Gadiformes</taxon>
        <taxon>Muraenolepidoidei</taxon>
        <taxon>Muraenolepididae</taxon>
        <taxon>Muraenolepis</taxon>
    </lineage>
</organism>
<dbReference type="Gene3D" id="2.20.25.10">
    <property type="match status" value="1"/>
</dbReference>